<evidence type="ECO:0000313" key="2">
    <source>
        <dbReference type="Proteomes" id="UP000249177"/>
    </source>
</evidence>
<reference evidence="1 2" key="1">
    <citation type="submission" date="2018-06" db="EMBL/GenBank/DDBJ databases">
        <title>Flavobacterium sp IMCC34762, genome.</title>
        <authorList>
            <person name="Joung Y."/>
            <person name="Cho J."/>
            <person name="Song J."/>
        </authorList>
    </citation>
    <scope>NUCLEOTIDE SEQUENCE [LARGE SCALE GENOMIC DNA]</scope>
    <source>
        <strain evidence="1 2">IMCC34762</strain>
    </source>
</reference>
<evidence type="ECO:0008006" key="3">
    <source>
        <dbReference type="Google" id="ProtNLM"/>
    </source>
</evidence>
<gene>
    <name evidence="1" type="ORF">DOS84_09820</name>
</gene>
<evidence type="ECO:0000313" key="1">
    <source>
        <dbReference type="EMBL" id="PZX93693.1"/>
    </source>
</evidence>
<dbReference type="Pfam" id="PF05947">
    <property type="entry name" value="T6SS_TssF"/>
    <property type="match status" value="1"/>
</dbReference>
<dbReference type="OrthoDB" id="1090083at2"/>
<dbReference type="InterPro" id="IPR010272">
    <property type="entry name" value="T6SS_TssF"/>
</dbReference>
<dbReference type="EMBL" id="QKXH01000005">
    <property type="protein sequence ID" value="PZX93693.1"/>
    <property type="molecule type" value="Genomic_DNA"/>
</dbReference>
<protein>
    <recommendedName>
        <fullName evidence="3">Type VI secretion system baseplate subunit TssF</fullName>
    </recommendedName>
</protein>
<name>A0A2W7TT12_9FLAO</name>
<dbReference type="RefSeq" id="WP_111409939.1">
    <property type="nucleotide sequence ID" value="NZ_QKXH01000005.1"/>
</dbReference>
<sequence>MRQERIKDRVLKRAARAWGFSDIEMETTFDPAVSLLLNALSYELEKVSHELEDSKTRVVERVLEIMFPEVTSGSKPARGILHALPLENNLNVSLKNQMVVSRRMHNIYNPLKPILKEIHLSPTLEVKLSSCNVKYMAYERNLFEISNLFYKEPLRGYKNVLLPGEIMLGLEITNPDVLELEDLMLYIDIKNTHQKEMFQYYLKQLKCFHDDQQLKIGEGYNVPINDMNIKSIINRNYTHLAEISREVNEFYFDNFYTIKGKLNHKKISEYKPEYKVFEEIDAENQNNIIWIKMIFPESLVPEIIDNVSITSNCFPVINKRLHAITRELSGFLSYMALDTAENNYLDIDSVVDPSGNHYEIKEFKDGIVDEGNAVLRTGGVSRFDSRTASELLQNVLDLLKDESSSFSDLGQDFMKSALTEINQLLASVEQQAKESSFSRNNAPYLMIRPKHNAEKGKNFTAQYWSTCAEDGNDIKAGTALESKDDLFFVSKQATLITNTVGGINKQNNKDRILAYRNALLTRGRIVTFADIKAFAYDHFKATALEVRIEKGTRKEISIKAGFSRTVDVFIKTNPEEKQHISTTEWDYLCESFMKYLKQRSSNVFPYRLFIEE</sequence>
<dbReference type="AlphaFoldDB" id="A0A2W7TT12"/>
<accession>A0A2W7TT12</accession>
<dbReference type="Proteomes" id="UP000249177">
    <property type="component" value="Unassembled WGS sequence"/>
</dbReference>
<organism evidence="1 2">
    <name type="scientific">Flavobacterium aquariorum</name>
    <dbReference type="NCBI Taxonomy" id="2217670"/>
    <lineage>
        <taxon>Bacteria</taxon>
        <taxon>Pseudomonadati</taxon>
        <taxon>Bacteroidota</taxon>
        <taxon>Flavobacteriia</taxon>
        <taxon>Flavobacteriales</taxon>
        <taxon>Flavobacteriaceae</taxon>
        <taxon>Flavobacterium</taxon>
    </lineage>
</organism>
<proteinExistence type="predicted"/>
<comment type="caution">
    <text evidence="1">The sequence shown here is derived from an EMBL/GenBank/DDBJ whole genome shotgun (WGS) entry which is preliminary data.</text>
</comment>
<keyword evidence="2" id="KW-1185">Reference proteome</keyword>